<feature type="region of interest" description="Disordered" evidence="1">
    <location>
        <begin position="557"/>
        <end position="582"/>
    </location>
</feature>
<gene>
    <name evidence="3" type="ORF">CRM22_004617</name>
</gene>
<protein>
    <recommendedName>
        <fullName evidence="2">IRS-type PTB domain-containing protein</fullName>
    </recommendedName>
</protein>
<evidence type="ECO:0000256" key="1">
    <source>
        <dbReference type="SAM" id="MobiDB-lite"/>
    </source>
</evidence>
<dbReference type="GO" id="GO:0007265">
    <property type="term" value="P:Ras protein signal transduction"/>
    <property type="evidence" value="ECO:0007669"/>
    <property type="project" value="TreeGrafter"/>
</dbReference>
<dbReference type="EMBL" id="SJOL01006401">
    <property type="protein sequence ID" value="TGZ67770.1"/>
    <property type="molecule type" value="Genomic_DNA"/>
</dbReference>
<feature type="region of interest" description="Disordered" evidence="1">
    <location>
        <begin position="333"/>
        <end position="372"/>
    </location>
</feature>
<feature type="region of interest" description="Disordered" evidence="1">
    <location>
        <begin position="615"/>
        <end position="636"/>
    </location>
</feature>
<dbReference type="PANTHER" id="PTHR21258">
    <property type="entry name" value="DOCKING PROTEIN RELATED"/>
    <property type="match status" value="1"/>
</dbReference>
<dbReference type="InterPro" id="IPR011993">
    <property type="entry name" value="PH-like_dom_sf"/>
</dbReference>
<dbReference type="Proteomes" id="UP000308267">
    <property type="component" value="Unassembled WGS sequence"/>
</dbReference>
<dbReference type="SMART" id="SM01244">
    <property type="entry name" value="IRS"/>
    <property type="match status" value="1"/>
</dbReference>
<evidence type="ECO:0000313" key="4">
    <source>
        <dbReference type="Proteomes" id="UP000308267"/>
    </source>
</evidence>
<feature type="domain" description="IRS-type PTB" evidence="2">
    <location>
        <begin position="188"/>
        <end position="292"/>
    </location>
</feature>
<dbReference type="GO" id="GO:0005737">
    <property type="term" value="C:cytoplasm"/>
    <property type="evidence" value="ECO:0007669"/>
    <property type="project" value="TreeGrafter"/>
</dbReference>
<proteinExistence type="predicted"/>
<dbReference type="Pfam" id="PF02174">
    <property type="entry name" value="IRS"/>
    <property type="match status" value="1"/>
</dbReference>
<dbReference type="PANTHER" id="PTHR21258:SF62">
    <property type="entry name" value="INSULIN RECEPTOR SUBSTRATE 1"/>
    <property type="match status" value="1"/>
</dbReference>
<dbReference type="OrthoDB" id="6238113at2759"/>
<dbReference type="InterPro" id="IPR002404">
    <property type="entry name" value="IRS_PTB"/>
</dbReference>
<organism evidence="3 4">
    <name type="scientific">Opisthorchis felineus</name>
    <dbReference type="NCBI Taxonomy" id="147828"/>
    <lineage>
        <taxon>Eukaryota</taxon>
        <taxon>Metazoa</taxon>
        <taxon>Spiralia</taxon>
        <taxon>Lophotrochozoa</taxon>
        <taxon>Platyhelminthes</taxon>
        <taxon>Trematoda</taxon>
        <taxon>Digenea</taxon>
        <taxon>Opisthorchiida</taxon>
        <taxon>Opisthorchiata</taxon>
        <taxon>Opisthorchiidae</taxon>
        <taxon>Opisthorchis</taxon>
    </lineage>
</organism>
<dbReference type="PROSITE" id="PS51064">
    <property type="entry name" value="IRS_PTB"/>
    <property type="match status" value="1"/>
</dbReference>
<dbReference type="GO" id="GO:0007169">
    <property type="term" value="P:cell surface receptor protein tyrosine kinase signaling pathway"/>
    <property type="evidence" value="ECO:0007669"/>
    <property type="project" value="TreeGrafter"/>
</dbReference>
<name>A0A4S2LVA1_OPIFE</name>
<evidence type="ECO:0000313" key="3">
    <source>
        <dbReference type="EMBL" id="TGZ67770.1"/>
    </source>
</evidence>
<sequence>MRDPKLRTRGHFRYFVSGGNQNRRQWTRALLILTNGISDANIIVDMQETDYETLDIPDTKLTVLLKQFRVCHKKVLPEDGDKSKNLAGKQLRCAKLIQTPLFQIHLSSSVLFAKKHMWIGFTNRCEQELWYTTLHTLITRRTQHMQCLKSSESGSSLRWDISQPSDLDLLASALPCMLDNEIYESTSAIDTYEVSVIQTEKARELGIAGRYLLKITPVAFELLDPLYHATIQVWPLRYVRKFGVHMKRLYLICGSGCHQGRGLFIFLVQDATVIQSRLLLLAQQPLSSSVLSRRITHSHITTTPLLPHEVTVSEATKSEGYWFEAESPISQALRTPMSPSNLDPLFAEQGPNSSRSAHGYSLSSPRQTQSSVTFEKGLNYSNQTRASCERKQASGKWFADGCSQTSADSNSVNEEIPLGEENEELTRERQTLNPISRSFLTHGHVQEQELKHFGNHPVYANTGNFPSIVPLDNTVSRAEQMNEDRWEEKAEDHPPRSKVNSVKRSWRPIYLFEPIDEKEERVSRSESGSTIKAHEDDHPVVTSSTPGDEILEEELFGSECGRSKENEKHGKREKSVPRENRARRVITRSATWDGWIFGKPLDLQASEHQVLDATVQTEDEEDSMHNGSDIVIRTTF</sequence>
<accession>A0A4S2LVA1</accession>
<reference evidence="3 4" key="1">
    <citation type="journal article" date="2019" name="BMC Genomics">
        <title>New insights from Opisthorchis felineus genome: update on genomics of the epidemiologically important liver flukes.</title>
        <authorList>
            <person name="Ershov N.I."/>
            <person name="Mordvinov V.A."/>
            <person name="Prokhortchouk E.B."/>
            <person name="Pakharukova M.Y."/>
            <person name="Gunbin K.V."/>
            <person name="Ustyantsev K."/>
            <person name="Genaev M.A."/>
            <person name="Blinov A.G."/>
            <person name="Mazur A."/>
            <person name="Boulygina E."/>
            <person name="Tsygankova S."/>
            <person name="Khrameeva E."/>
            <person name="Chekanov N."/>
            <person name="Fan G."/>
            <person name="Xiao A."/>
            <person name="Zhang H."/>
            <person name="Xu X."/>
            <person name="Yang H."/>
            <person name="Solovyev V."/>
            <person name="Lee S.M."/>
            <person name="Liu X."/>
            <person name="Afonnikov D.A."/>
            <person name="Skryabin K.G."/>
        </authorList>
    </citation>
    <scope>NUCLEOTIDE SEQUENCE [LARGE SCALE GENOMIC DNA]</scope>
    <source>
        <strain evidence="3">AK-0245</strain>
        <tissue evidence="3">Whole organism</tissue>
    </source>
</reference>
<dbReference type="STRING" id="147828.A0A4S2LVA1"/>
<feature type="region of interest" description="Disordered" evidence="1">
    <location>
        <begin position="519"/>
        <end position="545"/>
    </location>
</feature>
<evidence type="ECO:0000259" key="2">
    <source>
        <dbReference type="PROSITE" id="PS51064"/>
    </source>
</evidence>
<dbReference type="AlphaFoldDB" id="A0A4S2LVA1"/>
<comment type="caution">
    <text evidence="3">The sequence shown here is derived from an EMBL/GenBank/DDBJ whole genome shotgun (WGS) entry which is preliminary data.</text>
</comment>
<dbReference type="InterPro" id="IPR050996">
    <property type="entry name" value="Docking_Protein_DOK"/>
</dbReference>
<dbReference type="SUPFAM" id="SSF50729">
    <property type="entry name" value="PH domain-like"/>
    <property type="match status" value="1"/>
</dbReference>
<feature type="compositionally biased region" description="Basic and acidic residues" evidence="1">
    <location>
        <begin position="561"/>
        <end position="582"/>
    </location>
</feature>
<dbReference type="Gene3D" id="2.30.29.30">
    <property type="entry name" value="Pleckstrin-homology domain (PH domain)/Phosphotyrosine-binding domain (PTB)"/>
    <property type="match status" value="1"/>
</dbReference>
<dbReference type="GO" id="GO:0043410">
    <property type="term" value="P:positive regulation of MAPK cascade"/>
    <property type="evidence" value="ECO:0007669"/>
    <property type="project" value="TreeGrafter"/>
</dbReference>
<keyword evidence="4" id="KW-1185">Reference proteome</keyword>
<feature type="compositionally biased region" description="Polar residues" evidence="1">
    <location>
        <begin position="350"/>
        <end position="372"/>
    </location>
</feature>